<keyword evidence="1" id="KW-0694">RNA-binding</keyword>
<dbReference type="SUPFAM" id="SSF54928">
    <property type="entry name" value="RNA-binding domain, RBD"/>
    <property type="match status" value="1"/>
</dbReference>
<dbReference type="PROSITE" id="PS50102">
    <property type="entry name" value="RRM"/>
    <property type="match status" value="1"/>
</dbReference>
<gene>
    <name evidence="3" type="ORF">PGLA1383_LOCUS31286</name>
</gene>
<protein>
    <recommendedName>
        <fullName evidence="2">RRM domain-containing protein</fullName>
    </recommendedName>
</protein>
<dbReference type="OrthoDB" id="1099063at2759"/>
<dbReference type="AlphaFoldDB" id="A0A813FS81"/>
<evidence type="ECO:0000256" key="1">
    <source>
        <dbReference type="PROSITE-ProRule" id="PRU00176"/>
    </source>
</evidence>
<dbReference type="Gene3D" id="3.30.70.330">
    <property type="match status" value="1"/>
</dbReference>
<dbReference type="InterPro" id="IPR000504">
    <property type="entry name" value="RRM_dom"/>
</dbReference>
<name>A0A813FS81_POLGL</name>
<organism evidence="3 4">
    <name type="scientific">Polarella glacialis</name>
    <name type="common">Dinoflagellate</name>
    <dbReference type="NCBI Taxonomy" id="89957"/>
    <lineage>
        <taxon>Eukaryota</taxon>
        <taxon>Sar</taxon>
        <taxon>Alveolata</taxon>
        <taxon>Dinophyceae</taxon>
        <taxon>Suessiales</taxon>
        <taxon>Suessiaceae</taxon>
        <taxon>Polarella</taxon>
    </lineage>
</organism>
<sequence>MSGPSFCGKGGYGGGYGSGYGGKGMDGGYGGFGGKGGMGGGWEKGKGKGGPKGWGEKGHQALPADPSTVCTLFIGSMPMDTNEAEVRSALQQAGLMGTLTMRNPSQYGMSGFLKFDSHDAADMALNMIKVLPLAIRGQQVDAEWAKNDSRR</sequence>
<keyword evidence="4" id="KW-1185">Reference proteome</keyword>
<evidence type="ECO:0000313" key="3">
    <source>
        <dbReference type="EMBL" id="CAE8613523.1"/>
    </source>
</evidence>
<evidence type="ECO:0000313" key="4">
    <source>
        <dbReference type="Proteomes" id="UP000654075"/>
    </source>
</evidence>
<accession>A0A813FS81</accession>
<reference evidence="3" key="1">
    <citation type="submission" date="2021-02" db="EMBL/GenBank/DDBJ databases">
        <authorList>
            <person name="Dougan E. K."/>
            <person name="Rhodes N."/>
            <person name="Thang M."/>
            <person name="Chan C."/>
        </authorList>
    </citation>
    <scope>NUCLEOTIDE SEQUENCE</scope>
</reference>
<feature type="domain" description="RRM" evidence="2">
    <location>
        <begin position="70"/>
        <end position="147"/>
    </location>
</feature>
<comment type="caution">
    <text evidence="3">The sequence shown here is derived from an EMBL/GenBank/DDBJ whole genome shotgun (WGS) entry which is preliminary data.</text>
</comment>
<dbReference type="EMBL" id="CAJNNV010025266">
    <property type="protein sequence ID" value="CAE8613523.1"/>
    <property type="molecule type" value="Genomic_DNA"/>
</dbReference>
<dbReference type="GO" id="GO:0003723">
    <property type="term" value="F:RNA binding"/>
    <property type="evidence" value="ECO:0007669"/>
    <property type="project" value="UniProtKB-UniRule"/>
</dbReference>
<dbReference type="Proteomes" id="UP000654075">
    <property type="component" value="Unassembled WGS sequence"/>
</dbReference>
<evidence type="ECO:0000259" key="2">
    <source>
        <dbReference type="PROSITE" id="PS50102"/>
    </source>
</evidence>
<dbReference type="InterPro" id="IPR035979">
    <property type="entry name" value="RBD_domain_sf"/>
</dbReference>
<dbReference type="InterPro" id="IPR012677">
    <property type="entry name" value="Nucleotide-bd_a/b_plait_sf"/>
</dbReference>
<proteinExistence type="predicted"/>